<proteinExistence type="predicted"/>
<sequence>RSFYHPGDSSGNNNGESDYSYLMRNEFSEGRDYYSGENQNEDYGYTHGKSLERRGGNS</sequence>
<dbReference type="EMBL" id="BARW01008701">
    <property type="protein sequence ID" value="GAI86728.1"/>
    <property type="molecule type" value="Genomic_DNA"/>
</dbReference>
<feature type="compositionally biased region" description="Basic and acidic residues" evidence="1">
    <location>
        <begin position="49"/>
        <end position="58"/>
    </location>
</feature>
<organism evidence="2">
    <name type="scientific">marine sediment metagenome</name>
    <dbReference type="NCBI Taxonomy" id="412755"/>
    <lineage>
        <taxon>unclassified sequences</taxon>
        <taxon>metagenomes</taxon>
        <taxon>ecological metagenomes</taxon>
    </lineage>
</organism>
<name>X1S1G6_9ZZZZ</name>
<protein>
    <submittedName>
        <fullName evidence="2">Uncharacterized protein</fullName>
    </submittedName>
</protein>
<evidence type="ECO:0000256" key="1">
    <source>
        <dbReference type="SAM" id="MobiDB-lite"/>
    </source>
</evidence>
<feature type="region of interest" description="Disordered" evidence="1">
    <location>
        <begin position="1"/>
        <end position="58"/>
    </location>
</feature>
<gene>
    <name evidence="2" type="ORF">S12H4_17736</name>
</gene>
<dbReference type="AlphaFoldDB" id="X1S1G6"/>
<comment type="caution">
    <text evidence="2">The sequence shown here is derived from an EMBL/GenBank/DDBJ whole genome shotgun (WGS) entry which is preliminary data.</text>
</comment>
<reference evidence="2" key="1">
    <citation type="journal article" date="2014" name="Front. Microbiol.">
        <title>High frequency of phylogenetically diverse reductive dehalogenase-homologous genes in deep subseafloor sedimentary metagenomes.</title>
        <authorList>
            <person name="Kawai M."/>
            <person name="Futagami T."/>
            <person name="Toyoda A."/>
            <person name="Takaki Y."/>
            <person name="Nishi S."/>
            <person name="Hori S."/>
            <person name="Arai W."/>
            <person name="Tsubouchi T."/>
            <person name="Morono Y."/>
            <person name="Uchiyama I."/>
            <person name="Ito T."/>
            <person name="Fujiyama A."/>
            <person name="Inagaki F."/>
            <person name="Takami H."/>
        </authorList>
    </citation>
    <scope>NUCLEOTIDE SEQUENCE</scope>
    <source>
        <strain evidence="2">Expedition CK06-06</strain>
    </source>
</reference>
<evidence type="ECO:0000313" key="2">
    <source>
        <dbReference type="EMBL" id="GAI86728.1"/>
    </source>
</evidence>
<feature type="non-terminal residue" evidence="2">
    <location>
        <position position="1"/>
    </location>
</feature>
<accession>X1S1G6</accession>